<proteinExistence type="predicted"/>
<name>A0A1C0TTW9_9GAMM</name>
<dbReference type="InterPro" id="IPR040079">
    <property type="entry name" value="Glutathione_S-Trfase"/>
</dbReference>
<reference evidence="4" key="1">
    <citation type="submission" date="2016-07" db="EMBL/GenBank/DDBJ databases">
        <authorList>
            <person name="Florea S."/>
            <person name="Webb J.S."/>
            <person name="Jaromczyk J."/>
            <person name="Schardl C.L."/>
        </authorList>
    </citation>
    <scope>NUCLEOTIDE SEQUENCE [LARGE SCALE GENOMIC DNA]</scope>
    <source>
        <strain evidence="4">IPB1</strain>
    </source>
</reference>
<evidence type="ECO:0000259" key="2">
    <source>
        <dbReference type="PROSITE" id="PS50405"/>
    </source>
</evidence>
<dbReference type="Gene3D" id="1.20.1050.10">
    <property type="match status" value="1"/>
</dbReference>
<dbReference type="InterPro" id="IPR010987">
    <property type="entry name" value="Glutathione-S-Trfase_C-like"/>
</dbReference>
<dbReference type="RefSeq" id="WP_065788779.1">
    <property type="nucleotide sequence ID" value="NZ_MAUJ01000001.1"/>
</dbReference>
<keyword evidence="3" id="KW-0808">Transferase</keyword>
<evidence type="ECO:0000259" key="1">
    <source>
        <dbReference type="PROSITE" id="PS50404"/>
    </source>
</evidence>
<dbReference type="InterPro" id="IPR036282">
    <property type="entry name" value="Glutathione-S-Trfase_C_sf"/>
</dbReference>
<dbReference type="EMBL" id="MAUJ01000001">
    <property type="protein sequence ID" value="OCQ22775.1"/>
    <property type="molecule type" value="Genomic_DNA"/>
</dbReference>
<feature type="domain" description="GST N-terminal" evidence="1">
    <location>
        <begin position="1"/>
        <end position="74"/>
    </location>
</feature>
<dbReference type="SUPFAM" id="SSF52833">
    <property type="entry name" value="Thioredoxin-like"/>
    <property type="match status" value="1"/>
</dbReference>
<dbReference type="OrthoDB" id="6258999at2"/>
<sequence length="204" mass="22912">MYTLYLIPSACSLAIQVMLRELNQPFTLVDQQNTENFIALNPANKVPALVENGNVYTEGAAIMLYLLRTHSSKMWPSSLDLQQQIIEDLMFANASMHPAYGRLFFASQAIADEPARQLFLEEAARQINQLWQVVSLRLQQREHKGRFLGGGIPSAADIFLAVYARWGAHFFVDIQIPKNVQQMLDGVMARPSFKAALLSEQSLA</sequence>
<dbReference type="PANTHER" id="PTHR44051:SF8">
    <property type="entry name" value="GLUTATHIONE S-TRANSFERASE GSTA"/>
    <property type="match status" value="1"/>
</dbReference>
<dbReference type="InterPro" id="IPR004045">
    <property type="entry name" value="Glutathione_S-Trfase_N"/>
</dbReference>
<dbReference type="AlphaFoldDB" id="A0A1C0TTW9"/>
<dbReference type="Gene3D" id="3.40.30.10">
    <property type="entry name" value="Glutaredoxin"/>
    <property type="match status" value="1"/>
</dbReference>
<dbReference type="PROSITE" id="PS50404">
    <property type="entry name" value="GST_NTER"/>
    <property type="match status" value="1"/>
</dbReference>
<accession>A0A1C0TTW9</accession>
<gene>
    <name evidence="3" type="ORF">A7985_02115</name>
</gene>
<protein>
    <submittedName>
        <fullName evidence="3">Glutathione S-transferase</fullName>
    </submittedName>
</protein>
<dbReference type="InterPro" id="IPR036249">
    <property type="entry name" value="Thioredoxin-like_sf"/>
</dbReference>
<dbReference type="Proteomes" id="UP000093366">
    <property type="component" value="Unassembled WGS sequence"/>
</dbReference>
<organism evidence="3 4">
    <name type="scientific">Pseudoalteromonas luteoviolacea</name>
    <dbReference type="NCBI Taxonomy" id="43657"/>
    <lineage>
        <taxon>Bacteria</taxon>
        <taxon>Pseudomonadati</taxon>
        <taxon>Pseudomonadota</taxon>
        <taxon>Gammaproteobacteria</taxon>
        <taxon>Alteromonadales</taxon>
        <taxon>Pseudoalteromonadaceae</taxon>
        <taxon>Pseudoalteromonas</taxon>
    </lineage>
</organism>
<dbReference type="PROSITE" id="PS50405">
    <property type="entry name" value="GST_CTER"/>
    <property type="match status" value="1"/>
</dbReference>
<dbReference type="GO" id="GO:0016740">
    <property type="term" value="F:transferase activity"/>
    <property type="evidence" value="ECO:0007669"/>
    <property type="project" value="UniProtKB-KW"/>
</dbReference>
<dbReference type="SFLD" id="SFLDS00019">
    <property type="entry name" value="Glutathione_Transferase_(cytos"/>
    <property type="match status" value="1"/>
</dbReference>
<comment type="caution">
    <text evidence="3">The sequence shown here is derived from an EMBL/GenBank/DDBJ whole genome shotgun (WGS) entry which is preliminary data.</text>
</comment>
<dbReference type="SFLD" id="SFLDG00358">
    <property type="entry name" value="Main_(cytGST)"/>
    <property type="match status" value="1"/>
</dbReference>
<feature type="domain" description="GST C-terminal" evidence="2">
    <location>
        <begin position="78"/>
        <end position="204"/>
    </location>
</feature>
<dbReference type="PANTHER" id="PTHR44051">
    <property type="entry name" value="GLUTATHIONE S-TRANSFERASE-RELATED"/>
    <property type="match status" value="1"/>
</dbReference>
<dbReference type="CDD" id="cd03057">
    <property type="entry name" value="GST_N_Beta"/>
    <property type="match status" value="1"/>
</dbReference>
<evidence type="ECO:0000313" key="3">
    <source>
        <dbReference type="EMBL" id="OCQ22775.1"/>
    </source>
</evidence>
<dbReference type="Pfam" id="PF13417">
    <property type="entry name" value="GST_N_3"/>
    <property type="match status" value="1"/>
</dbReference>
<dbReference type="SUPFAM" id="SSF47616">
    <property type="entry name" value="GST C-terminal domain-like"/>
    <property type="match status" value="1"/>
</dbReference>
<evidence type="ECO:0000313" key="4">
    <source>
        <dbReference type="Proteomes" id="UP000093366"/>
    </source>
</evidence>